<keyword evidence="4 5" id="KW-0472">Membrane</keyword>
<keyword evidence="2 5" id="KW-0812">Transmembrane</keyword>
<dbReference type="InterPro" id="IPR051598">
    <property type="entry name" value="TSUP/Inactive_protease-like"/>
</dbReference>
<dbReference type="InterPro" id="IPR002781">
    <property type="entry name" value="TM_pro_TauE-like"/>
</dbReference>
<evidence type="ECO:0000256" key="3">
    <source>
        <dbReference type="ARBA" id="ARBA00022989"/>
    </source>
</evidence>
<feature type="transmembrane region" description="Helical" evidence="5">
    <location>
        <begin position="192"/>
        <end position="209"/>
    </location>
</feature>
<evidence type="ECO:0000256" key="5">
    <source>
        <dbReference type="RuleBase" id="RU363041"/>
    </source>
</evidence>
<evidence type="ECO:0000256" key="4">
    <source>
        <dbReference type="ARBA" id="ARBA00023136"/>
    </source>
</evidence>
<evidence type="ECO:0000256" key="1">
    <source>
        <dbReference type="ARBA" id="ARBA00004141"/>
    </source>
</evidence>
<keyword evidence="3 5" id="KW-1133">Transmembrane helix</keyword>
<evidence type="ECO:0000256" key="2">
    <source>
        <dbReference type="ARBA" id="ARBA00022692"/>
    </source>
</evidence>
<accession>A0ABV6SAY4</accession>
<feature type="transmembrane region" description="Helical" evidence="5">
    <location>
        <begin position="150"/>
        <end position="180"/>
    </location>
</feature>
<feature type="transmembrane region" description="Helical" evidence="5">
    <location>
        <begin position="216"/>
        <end position="236"/>
    </location>
</feature>
<dbReference type="EMBL" id="JBHLTM010000043">
    <property type="protein sequence ID" value="MFC0685223.1"/>
    <property type="molecule type" value="Genomic_DNA"/>
</dbReference>
<dbReference type="RefSeq" id="WP_267222718.1">
    <property type="nucleotide sequence ID" value="NZ_JAPCWC010000017.1"/>
</dbReference>
<feature type="transmembrane region" description="Helical" evidence="5">
    <location>
        <begin position="76"/>
        <end position="97"/>
    </location>
</feature>
<evidence type="ECO:0000313" key="7">
    <source>
        <dbReference type="Proteomes" id="UP001589858"/>
    </source>
</evidence>
<proteinExistence type="inferred from homology"/>
<sequence>MTHAFDTMHAVAGLMVGILVGLTGVGGGSLMTPLLVLMFGVNPQTAVGTDLLFAALTKIGGSVVHGKRETVDWTIVRRLASGSVPAALVTLGTLAYIGKVGKSTENMILFSLAILLFLTAIAVASRKWLTRFAHEHEAVAPPARVAGLTVLLGAVIGLAVSISSVGAGAIGVTVLLVLYPRLQVSRLVGSDIAHAVPLALIAGTGHWIIGDVSFTLLGNLLIGSIPGVVIGSYLSSHAPDKVLQPLLACVLLVSSWQLMVKSRMPDKAMKPVHAVVQETASSH</sequence>
<organism evidence="6 7">
    <name type="scientific">Novosphingobium clariflavum</name>
    <dbReference type="NCBI Taxonomy" id="2029884"/>
    <lineage>
        <taxon>Bacteria</taxon>
        <taxon>Pseudomonadati</taxon>
        <taxon>Pseudomonadota</taxon>
        <taxon>Alphaproteobacteria</taxon>
        <taxon>Sphingomonadales</taxon>
        <taxon>Sphingomonadaceae</taxon>
        <taxon>Novosphingobium</taxon>
    </lineage>
</organism>
<dbReference type="PANTHER" id="PTHR43701:SF2">
    <property type="entry name" value="MEMBRANE TRANSPORTER PROTEIN YJNA-RELATED"/>
    <property type="match status" value="1"/>
</dbReference>
<comment type="similarity">
    <text evidence="5">Belongs to the 4-toluene sulfonate uptake permease (TSUP) (TC 2.A.102) family.</text>
</comment>
<gene>
    <name evidence="6" type="ORF">ACFFF8_11495</name>
</gene>
<dbReference type="Pfam" id="PF01925">
    <property type="entry name" value="TauE"/>
    <property type="match status" value="1"/>
</dbReference>
<feature type="transmembrane region" description="Helical" evidence="5">
    <location>
        <begin position="109"/>
        <end position="129"/>
    </location>
</feature>
<feature type="transmembrane region" description="Helical" evidence="5">
    <location>
        <begin position="12"/>
        <end position="39"/>
    </location>
</feature>
<protein>
    <recommendedName>
        <fullName evidence="5">Probable membrane transporter protein</fullName>
    </recommendedName>
</protein>
<keyword evidence="7" id="KW-1185">Reference proteome</keyword>
<comment type="caution">
    <text evidence="6">The sequence shown here is derived from an EMBL/GenBank/DDBJ whole genome shotgun (WGS) entry which is preliminary data.</text>
</comment>
<feature type="transmembrane region" description="Helical" evidence="5">
    <location>
        <begin position="242"/>
        <end position="260"/>
    </location>
</feature>
<evidence type="ECO:0000313" key="6">
    <source>
        <dbReference type="EMBL" id="MFC0685223.1"/>
    </source>
</evidence>
<comment type="subcellular location">
    <subcellularLocation>
        <location evidence="5">Cell membrane</location>
        <topology evidence="5">Multi-pass membrane protein</topology>
    </subcellularLocation>
    <subcellularLocation>
        <location evidence="1">Membrane</location>
        <topology evidence="1">Multi-pass membrane protein</topology>
    </subcellularLocation>
</comment>
<reference evidence="6 7" key="1">
    <citation type="submission" date="2024-09" db="EMBL/GenBank/DDBJ databases">
        <authorList>
            <person name="Sun Q."/>
            <person name="Mori K."/>
        </authorList>
    </citation>
    <scope>NUCLEOTIDE SEQUENCE [LARGE SCALE GENOMIC DNA]</scope>
    <source>
        <strain evidence="6 7">CICC 11035S</strain>
    </source>
</reference>
<name>A0ABV6SAY4_9SPHN</name>
<dbReference type="PANTHER" id="PTHR43701">
    <property type="entry name" value="MEMBRANE TRANSPORTER PROTEIN MJ0441-RELATED"/>
    <property type="match status" value="1"/>
</dbReference>
<keyword evidence="5" id="KW-1003">Cell membrane</keyword>
<dbReference type="Proteomes" id="UP001589858">
    <property type="component" value="Unassembled WGS sequence"/>
</dbReference>